<gene>
    <name evidence="3" type="ORF">SUTH_02739</name>
</gene>
<dbReference type="Gene3D" id="3.40.50.1820">
    <property type="entry name" value="alpha/beta hydrolase"/>
    <property type="match status" value="1"/>
</dbReference>
<dbReference type="RefSeq" id="WP_041099981.1">
    <property type="nucleotide sequence ID" value="NZ_AP012547.1"/>
</dbReference>
<accession>W0SL60</accession>
<proteinExistence type="predicted"/>
<dbReference type="InterPro" id="IPR029058">
    <property type="entry name" value="AB_hydrolase_fold"/>
</dbReference>
<evidence type="ECO:0000256" key="1">
    <source>
        <dbReference type="ARBA" id="ARBA00022801"/>
    </source>
</evidence>
<name>W0SL60_9PROT</name>
<evidence type="ECO:0000259" key="2">
    <source>
        <dbReference type="Pfam" id="PF20434"/>
    </source>
</evidence>
<keyword evidence="1" id="KW-0378">Hydrolase</keyword>
<sequence length="282" mass="31364">MLTPEQLDREYNARAAIPEHPRIFERWRAESRAARDQLRCETDYHFGPSPAESLDLYPAAARNAPLLVFIHGGYWRSLDKQDFSFLAPAFVRAGVAVAMPNYDLAPAASIESMVQQMLRAMAWLYRTVPQLGIDAQRIVVAGHSAGAHLAAMMLAADWPAWARDLPPDLLSGAVCISGIYDLQPLVRAPFLRADLKLDDETAQRVSPVRYQPGLATPLITAVGGDESGEFRRQNRLIRQAWPQCFHRDLPLPGRHHLASVEALGEPDHPLFQATLHLLGKTP</sequence>
<dbReference type="Pfam" id="PF20434">
    <property type="entry name" value="BD-FAE"/>
    <property type="match status" value="1"/>
</dbReference>
<evidence type="ECO:0000313" key="4">
    <source>
        <dbReference type="Proteomes" id="UP000031637"/>
    </source>
</evidence>
<dbReference type="GO" id="GO:0016787">
    <property type="term" value="F:hydrolase activity"/>
    <property type="evidence" value="ECO:0007669"/>
    <property type="project" value="UniProtKB-KW"/>
</dbReference>
<evidence type="ECO:0000313" key="3">
    <source>
        <dbReference type="EMBL" id="BAO30518.1"/>
    </source>
</evidence>
<dbReference type="KEGG" id="shd:SUTH_02739"/>
<dbReference type="InterPro" id="IPR050300">
    <property type="entry name" value="GDXG_lipolytic_enzyme"/>
</dbReference>
<dbReference type="PANTHER" id="PTHR48081">
    <property type="entry name" value="AB HYDROLASE SUPERFAMILY PROTEIN C4A8.06C"/>
    <property type="match status" value="1"/>
</dbReference>
<feature type="domain" description="BD-FAE-like" evidence="2">
    <location>
        <begin position="54"/>
        <end position="153"/>
    </location>
</feature>
<protein>
    <submittedName>
        <fullName evidence="3">Esterase/lipase</fullName>
    </submittedName>
</protein>
<dbReference type="PANTHER" id="PTHR48081:SF33">
    <property type="entry name" value="KYNURENINE FORMAMIDASE"/>
    <property type="match status" value="1"/>
</dbReference>
<dbReference type="HOGENOM" id="CLU_012494_4_7_4"/>
<organism evidence="3 4">
    <name type="scientific">Sulfuritalea hydrogenivorans sk43H</name>
    <dbReference type="NCBI Taxonomy" id="1223802"/>
    <lineage>
        <taxon>Bacteria</taxon>
        <taxon>Pseudomonadati</taxon>
        <taxon>Pseudomonadota</taxon>
        <taxon>Betaproteobacteria</taxon>
        <taxon>Nitrosomonadales</taxon>
        <taxon>Sterolibacteriaceae</taxon>
        <taxon>Sulfuritalea</taxon>
    </lineage>
</organism>
<dbReference type="EMBL" id="AP012547">
    <property type="protein sequence ID" value="BAO30518.1"/>
    <property type="molecule type" value="Genomic_DNA"/>
</dbReference>
<reference evidence="3 4" key="1">
    <citation type="journal article" date="2014" name="Syst. Appl. Microbiol.">
        <title>Complete genomes of freshwater sulfur oxidizers Sulfuricella denitrificans skB26 and Sulfuritalea hydrogenivorans sk43H: genetic insights into the sulfur oxidation pathway of betaproteobacteria.</title>
        <authorList>
            <person name="Watanabe T."/>
            <person name="Kojima H."/>
            <person name="Fukui M."/>
        </authorList>
    </citation>
    <scope>NUCLEOTIDE SEQUENCE [LARGE SCALE GENOMIC DNA]</scope>
    <source>
        <strain evidence="3">DSM22779</strain>
    </source>
</reference>
<dbReference type="InterPro" id="IPR049492">
    <property type="entry name" value="BD-FAE-like_dom"/>
</dbReference>
<dbReference type="SUPFAM" id="SSF53474">
    <property type="entry name" value="alpha/beta-Hydrolases"/>
    <property type="match status" value="1"/>
</dbReference>
<dbReference type="AlphaFoldDB" id="W0SL60"/>
<dbReference type="OrthoDB" id="9771666at2"/>
<dbReference type="STRING" id="1223802.SUTH_02739"/>
<keyword evidence="4" id="KW-1185">Reference proteome</keyword>
<dbReference type="Proteomes" id="UP000031637">
    <property type="component" value="Chromosome"/>
</dbReference>